<dbReference type="AlphaFoldDB" id="A0A7S0QY16"/>
<gene>
    <name evidence="1" type="ORF">CCUR1050_LOCUS29308</name>
</gene>
<evidence type="ECO:0000313" key="1">
    <source>
        <dbReference type="EMBL" id="CAD8655635.1"/>
    </source>
</evidence>
<protein>
    <recommendedName>
        <fullName evidence="2">Mono(ADP-ribosyl)transferase</fullName>
    </recommendedName>
</protein>
<reference evidence="1" key="1">
    <citation type="submission" date="2021-01" db="EMBL/GenBank/DDBJ databases">
        <authorList>
            <person name="Corre E."/>
            <person name="Pelletier E."/>
            <person name="Niang G."/>
            <person name="Scheremetjew M."/>
            <person name="Finn R."/>
            <person name="Kale V."/>
            <person name="Holt S."/>
            <person name="Cochrane G."/>
            <person name="Meng A."/>
            <person name="Brown T."/>
            <person name="Cohen L."/>
        </authorList>
    </citation>
    <scope>NUCLEOTIDE SEQUENCE</scope>
    <source>
        <strain evidence="1">CCAP979/52</strain>
    </source>
</reference>
<name>A0A7S0QY16_9CRYP</name>
<evidence type="ECO:0008006" key="2">
    <source>
        <dbReference type="Google" id="ProtNLM"/>
    </source>
</evidence>
<dbReference type="EMBL" id="HBEZ01053396">
    <property type="protein sequence ID" value="CAD8655635.1"/>
    <property type="molecule type" value="Transcribed_RNA"/>
</dbReference>
<dbReference type="SUPFAM" id="SSF56399">
    <property type="entry name" value="ADP-ribosylation"/>
    <property type="match status" value="1"/>
</dbReference>
<proteinExistence type="predicted"/>
<sequence length="293" mass="34223">MSQKRKLEEVKEILTPLSQSNFKYFYRRSTAPESIEEFTAALDGFVRAYLTVNRHYGDDTYDVYSTIMFDLKIRSKIVSEYDKSFAKDENRQTALNKAAQKMWTSDESFCTGRHKYKLFSMMNEAIRMDHKDMMTPLAILTRAINKLCLYNSDVFPRKGLCFRGGGMMLCHRDFFVERKTYRVPGFLATSFSNDIANSFMERAEERGEEPVLWTVRLDGRGETDPEHRCLHVNLLEAQEFEEREFLFVPYSTFTVEAVQWSRRPTLATPHRITIFAANDNRAAPEDLPVAPWF</sequence>
<organism evidence="1">
    <name type="scientific">Cryptomonas curvata</name>
    <dbReference type="NCBI Taxonomy" id="233186"/>
    <lineage>
        <taxon>Eukaryota</taxon>
        <taxon>Cryptophyceae</taxon>
        <taxon>Cryptomonadales</taxon>
        <taxon>Cryptomonadaceae</taxon>
        <taxon>Cryptomonas</taxon>
    </lineage>
</organism>
<dbReference type="Gene3D" id="3.90.176.10">
    <property type="entry name" value="Toxin ADP-ribosyltransferase, Chain A, domain 1"/>
    <property type="match status" value="1"/>
</dbReference>
<accession>A0A7S0QY16</accession>